<accession>A0A1D1V3Z6</accession>
<protein>
    <submittedName>
        <fullName evidence="2">Uncharacterized protein</fullName>
    </submittedName>
</protein>
<evidence type="ECO:0000256" key="1">
    <source>
        <dbReference type="SAM" id="MobiDB-lite"/>
    </source>
</evidence>
<dbReference type="EMBL" id="BDGG01000003">
    <property type="protein sequence ID" value="GAU96486.1"/>
    <property type="molecule type" value="Genomic_DNA"/>
</dbReference>
<reference evidence="2 3" key="1">
    <citation type="journal article" date="2016" name="Nat. Commun.">
        <title>Extremotolerant tardigrade genome and improved radiotolerance of human cultured cells by tardigrade-unique protein.</title>
        <authorList>
            <person name="Hashimoto T."/>
            <person name="Horikawa D.D."/>
            <person name="Saito Y."/>
            <person name="Kuwahara H."/>
            <person name="Kozuka-Hata H."/>
            <person name="Shin-I T."/>
            <person name="Minakuchi Y."/>
            <person name="Ohishi K."/>
            <person name="Motoyama A."/>
            <person name="Aizu T."/>
            <person name="Enomoto A."/>
            <person name="Kondo K."/>
            <person name="Tanaka S."/>
            <person name="Hara Y."/>
            <person name="Koshikawa S."/>
            <person name="Sagara H."/>
            <person name="Miura T."/>
            <person name="Yokobori S."/>
            <person name="Miyagawa K."/>
            <person name="Suzuki Y."/>
            <person name="Kubo T."/>
            <person name="Oyama M."/>
            <person name="Kohara Y."/>
            <person name="Fujiyama A."/>
            <person name="Arakawa K."/>
            <person name="Katayama T."/>
            <person name="Toyoda A."/>
            <person name="Kunieda T."/>
        </authorList>
    </citation>
    <scope>NUCLEOTIDE SEQUENCE [LARGE SCALE GENOMIC DNA]</scope>
    <source>
        <strain evidence="2 3">YOKOZUNA-1</strain>
    </source>
</reference>
<feature type="compositionally biased region" description="Polar residues" evidence="1">
    <location>
        <begin position="37"/>
        <end position="47"/>
    </location>
</feature>
<gene>
    <name evidence="2" type="primary">RvY_07922-1</name>
    <name evidence="2" type="synonym">RvY_07922.1</name>
    <name evidence="2" type="ORF">RvY_07922</name>
</gene>
<feature type="region of interest" description="Disordered" evidence="1">
    <location>
        <begin position="37"/>
        <end position="76"/>
    </location>
</feature>
<keyword evidence="3" id="KW-1185">Reference proteome</keyword>
<name>A0A1D1V3Z6_RAMVA</name>
<dbReference type="AlphaFoldDB" id="A0A1D1V3Z6"/>
<proteinExistence type="predicted"/>
<evidence type="ECO:0000313" key="3">
    <source>
        <dbReference type="Proteomes" id="UP000186922"/>
    </source>
</evidence>
<comment type="caution">
    <text evidence="2">The sequence shown here is derived from an EMBL/GenBank/DDBJ whole genome shotgun (WGS) entry which is preliminary data.</text>
</comment>
<organism evidence="2 3">
    <name type="scientific">Ramazzottius varieornatus</name>
    <name type="common">Water bear</name>
    <name type="synonym">Tardigrade</name>
    <dbReference type="NCBI Taxonomy" id="947166"/>
    <lineage>
        <taxon>Eukaryota</taxon>
        <taxon>Metazoa</taxon>
        <taxon>Ecdysozoa</taxon>
        <taxon>Tardigrada</taxon>
        <taxon>Eutardigrada</taxon>
        <taxon>Parachela</taxon>
        <taxon>Hypsibioidea</taxon>
        <taxon>Ramazzottiidae</taxon>
        <taxon>Ramazzottius</taxon>
    </lineage>
</organism>
<evidence type="ECO:0000313" key="2">
    <source>
        <dbReference type="EMBL" id="GAU96486.1"/>
    </source>
</evidence>
<sequence length="108" mass="12351">MHSLAIIIDVPAVFHSMESGEMTKDSFVETSMEITPLATRQSSSAVPSQDREQAAGRSLTHHTFHPEGPKSNACCRAKRKHHTYRRAREFENKNQCQWTRFSNKRNPP</sequence>
<dbReference type="Proteomes" id="UP000186922">
    <property type="component" value="Unassembled WGS sequence"/>
</dbReference>